<dbReference type="CDD" id="cd14748">
    <property type="entry name" value="PBP2_UgpB"/>
    <property type="match status" value="1"/>
</dbReference>
<comment type="similarity">
    <text evidence="2">Belongs to the bacterial solute-binding protein 1 family.</text>
</comment>
<dbReference type="SUPFAM" id="SSF53850">
    <property type="entry name" value="Periplasmic binding protein-like II"/>
    <property type="match status" value="1"/>
</dbReference>
<accession>A0ABU5ZMG9</accession>
<feature type="signal peptide" evidence="5">
    <location>
        <begin position="1"/>
        <end position="19"/>
    </location>
</feature>
<dbReference type="Pfam" id="PF13416">
    <property type="entry name" value="SBP_bac_8"/>
    <property type="match status" value="1"/>
</dbReference>
<keyword evidence="7" id="KW-1185">Reference proteome</keyword>
<dbReference type="InterPro" id="IPR006059">
    <property type="entry name" value="SBP"/>
</dbReference>
<dbReference type="Gene3D" id="3.40.190.10">
    <property type="entry name" value="Periplasmic binding protein-like II"/>
    <property type="match status" value="2"/>
</dbReference>
<dbReference type="EMBL" id="JAYJLD010000046">
    <property type="protein sequence ID" value="MEB3103705.1"/>
    <property type="molecule type" value="Genomic_DNA"/>
</dbReference>
<keyword evidence="3" id="KW-0813">Transport</keyword>
<dbReference type="PROSITE" id="PS51257">
    <property type="entry name" value="PROKAR_LIPOPROTEIN"/>
    <property type="match status" value="1"/>
</dbReference>
<dbReference type="PANTHER" id="PTHR43649:SF31">
    <property type="entry name" value="SN-GLYCEROL-3-PHOSPHATE-BINDING PERIPLASMIC PROTEIN UGPB"/>
    <property type="match status" value="1"/>
</dbReference>
<protein>
    <submittedName>
        <fullName evidence="6">ABC transporter substrate-binding protein</fullName>
    </submittedName>
</protein>
<evidence type="ECO:0000313" key="6">
    <source>
        <dbReference type="EMBL" id="MEB3103705.1"/>
    </source>
</evidence>
<dbReference type="InterPro" id="IPR050490">
    <property type="entry name" value="Bact_solute-bd_prot1"/>
</dbReference>
<dbReference type="PANTHER" id="PTHR43649">
    <property type="entry name" value="ARABINOSE-BINDING PROTEIN-RELATED"/>
    <property type="match status" value="1"/>
</dbReference>
<name>A0ABU5ZMG9_9BACL</name>
<dbReference type="Proteomes" id="UP001310386">
    <property type="component" value="Unassembled WGS sequence"/>
</dbReference>
<evidence type="ECO:0000256" key="2">
    <source>
        <dbReference type="ARBA" id="ARBA00008520"/>
    </source>
</evidence>
<sequence>MKRMLLLVLIIVLSFSSLAACSNSASETSAKKESTNAASPETSTKKPVEIQFLHIHGGSQGEAVKRLVEEFNKKQDAVHVTPVYVEGSYEGILEKLQALAATKQLPEVTQAGFSYTNYMVANMPLVPVQKFIDEEKMDLSDFFPKMLELGKGMDGKIYGLPYAVSTPVVYYNKQMFKEAGLDPENPPKTFDELREAAKKLTKGDRMGVYFNYGITGNWMFQAMTETLGGHMVANDQKSVAFDQEPGIKALQYWVDLVNTDKTMPLIDDKQATQSFTSGKLGIYVNTTASLRGLQKDSKFDIGTAAFPVDGVHPRMVPAGGNNVFVIKSTPEKEKAAWEFIKFATSPEGTAITAEGMGYMASRKSAVERDDLLGKYLKQENPAAYTTYRQVDDMVQWNNFPGKGGTRIFKIVQDNIQAALTKQKTAEQAVKDAAAEANQLIK</sequence>
<evidence type="ECO:0000256" key="1">
    <source>
        <dbReference type="ARBA" id="ARBA00004196"/>
    </source>
</evidence>
<gene>
    <name evidence="6" type="ORF">VF724_18880</name>
</gene>
<feature type="chain" id="PRO_5045686887" evidence="5">
    <location>
        <begin position="20"/>
        <end position="441"/>
    </location>
</feature>
<comment type="caution">
    <text evidence="6">The sequence shown here is derived from an EMBL/GenBank/DDBJ whole genome shotgun (WGS) entry which is preliminary data.</text>
</comment>
<evidence type="ECO:0000313" key="7">
    <source>
        <dbReference type="Proteomes" id="UP001310386"/>
    </source>
</evidence>
<evidence type="ECO:0000256" key="4">
    <source>
        <dbReference type="ARBA" id="ARBA00022729"/>
    </source>
</evidence>
<evidence type="ECO:0000256" key="5">
    <source>
        <dbReference type="SAM" id="SignalP"/>
    </source>
</evidence>
<organism evidence="6 7">
    <name type="scientific">Ferviditalea candida</name>
    <dbReference type="NCBI Taxonomy" id="3108399"/>
    <lineage>
        <taxon>Bacteria</taxon>
        <taxon>Bacillati</taxon>
        <taxon>Bacillota</taxon>
        <taxon>Bacilli</taxon>
        <taxon>Bacillales</taxon>
        <taxon>Paenibacillaceae</taxon>
        <taxon>Ferviditalea</taxon>
    </lineage>
</organism>
<evidence type="ECO:0000256" key="3">
    <source>
        <dbReference type="ARBA" id="ARBA00022448"/>
    </source>
</evidence>
<proteinExistence type="inferred from homology"/>
<dbReference type="RefSeq" id="WP_371755831.1">
    <property type="nucleotide sequence ID" value="NZ_JAYJLD010000046.1"/>
</dbReference>
<comment type="subcellular location">
    <subcellularLocation>
        <location evidence="1">Cell envelope</location>
    </subcellularLocation>
</comment>
<reference evidence="6" key="1">
    <citation type="submission" date="2023-12" db="EMBL/GenBank/DDBJ databases">
        <title>Fervidustalea candida gen. nov., sp. nov., a novel member of the family Paenibacillaceae isolated from a geothermal area.</title>
        <authorList>
            <person name="Li W.-J."/>
            <person name="Jiao J.-Y."/>
            <person name="Chen Y."/>
        </authorList>
    </citation>
    <scope>NUCLEOTIDE SEQUENCE</scope>
    <source>
        <strain evidence="6">SYSU GA230002</strain>
    </source>
</reference>
<keyword evidence="4 5" id="KW-0732">Signal</keyword>